<dbReference type="GO" id="GO:0000287">
    <property type="term" value="F:magnesium ion binding"/>
    <property type="evidence" value="ECO:0007669"/>
    <property type="project" value="InterPro"/>
</dbReference>
<feature type="domain" description="4'-phosphopantetheinyl transferase" evidence="2">
    <location>
        <begin position="4"/>
        <end position="102"/>
    </location>
</feature>
<proteinExistence type="predicted"/>
<evidence type="ECO:0000256" key="1">
    <source>
        <dbReference type="ARBA" id="ARBA00022679"/>
    </source>
</evidence>
<protein>
    <submittedName>
        <fullName evidence="3">4-phosphopantetheinyl transferase family protein</fullName>
    </submittedName>
</protein>
<evidence type="ECO:0000313" key="4">
    <source>
        <dbReference type="Proteomes" id="UP000307140"/>
    </source>
</evidence>
<reference evidence="3 4" key="1">
    <citation type="submission" date="2019-05" db="EMBL/GenBank/DDBJ databases">
        <title>Polaribacter aestuariivivens sp. nov., isolated from a tidal flat.</title>
        <authorList>
            <person name="Yoon J.-H."/>
        </authorList>
    </citation>
    <scope>NUCLEOTIDE SEQUENCE [LARGE SCALE GENOMIC DNA]</scope>
    <source>
        <strain evidence="3 4">DBTF-3</strain>
    </source>
</reference>
<dbReference type="InterPro" id="IPR037143">
    <property type="entry name" value="4-PPantetheinyl_Trfase_dom_sf"/>
</dbReference>
<dbReference type="InterPro" id="IPR008278">
    <property type="entry name" value="4-PPantetheinyl_Trfase_dom"/>
</dbReference>
<keyword evidence="4" id="KW-1185">Reference proteome</keyword>
<dbReference type="Proteomes" id="UP000307140">
    <property type="component" value="Unassembled WGS sequence"/>
</dbReference>
<dbReference type="RefSeq" id="WP_138535379.1">
    <property type="nucleotide sequence ID" value="NZ_VANR01000003.1"/>
</dbReference>
<comment type="caution">
    <text evidence="3">The sequence shown here is derived from an EMBL/GenBank/DDBJ whole genome shotgun (WGS) entry which is preliminary data.</text>
</comment>
<dbReference type="Gene3D" id="3.90.470.20">
    <property type="entry name" value="4'-phosphopantetheinyl transferase domain"/>
    <property type="match status" value="1"/>
</dbReference>
<dbReference type="EMBL" id="VANR01000003">
    <property type="protein sequence ID" value="TMM30427.1"/>
    <property type="molecule type" value="Genomic_DNA"/>
</dbReference>
<accession>A0A5S3N5M1</accession>
<dbReference type="GO" id="GO:0008897">
    <property type="term" value="F:holo-[acyl-carrier-protein] synthase activity"/>
    <property type="evidence" value="ECO:0007669"/>
    <property type="project" value="InterPro"/>
</dbReference>
<dbReference type="AlphaFoldDB" id="A0A5S3N5M1"/>
<evidence type="ECO:0000259" key="2">
    <source>
        <dbReference type="Pfam" id="PF01648"/>
    </source>
</evidence>
<dbReference type="Pfam" id="PF01648">
    <property type="entry name" value="ACPS"/>
    <property type="match status" value="1"/>
</dbReference>
<evidence type="ECO:0000313" key="3">
    <source>
        <dbReference type="EMBL" id="TMM30427.1"/>
    </source>
</evidence>
<dbReference type="OrthoDB" id="663853at2"/>
<keyword evidence="1 3" id="KW-0808">Transferase</keyword>
<name>A0A5S3N5M1_9FLAO</name>
<gene>
    <name evidence="3" type="ORF">FDT66_06600</name>
</gene>
<sequence length="195" mass="22874">MPNIGNDIVDLNLAKTQSDWKRKGFLEKQFTKNEQEIILNTNDSFLQVWHFWSMKEAVYKCYTQTIEKRFFAPKKFECSLISKDKGMVVFEDITFYTTTVFKDFYLHTIAKNQQKKVANFFNIGFQKTIDNDVKSKLAEITGFLPKKIEKRKSSIGAPTYYYNEKKLTKSCSISHHGNFGAFAFILENEFKRSTF</sequence>
<organism evidence="3 4">
    <name type="scientific">Polaribacter aestuariivivens</name>
    <dbReference type="NCBI Taxonomy" id="2304626"/>
    <lineage>
        <taxon>Bacteria</taxon>
        <taxon>Pseudomonadati</taxon>
        <taxon>Bacteroidota</taxon>
        <taxon>Flavobacteriia</taxon>
        <taxon>Flavobacteriales</taxon>
        <taxon>Flavobacteriaceae</taxon>
    </lineage>
</organism>
<dbReference type="SUPFAM" id="SSF56214">
    <property type="entry name" value="4'-phosphopantetheinyl transferase"/>
    <property type="match status" value="1"/>
</dbReference>